<protein>
    <recommendedName>
        <fullName evidence="4">Replication restart protein PriB</fullName>
    </recommendedName>
</protein>
<gene>
    <name evidence="4 5" type="primary">priB</name>
    <name evidence="5" type="ORF">DNK49_15995</name>
</gene>
<dbReference type="InterPro" id="IPR023646">
    <property type="entry name" value="Prisomal_replication_PriB"/>
</dbReference>
<name>A0A323V5N4_9RHOO</name>
<accession>A0A323V5N4</accession>
<dbReference type="GO" id="GO:1990077">
    <property type="term" value="C:primosome complex"/>
    <property type="evidence" value="ECO:0007669"/>
    <property type="project" value="UniProtKB-UniRule"/>
</dbReference>
<dbReference type="HAMAP" id="MF_00720">
    <property type="entry name" value="PriB"/>
    <property type="match status" value="1"/>
</dbReference>
<evidence type="ECO:0000256" key="1">
    <source>
        <dbReference type="ARBA" id="ARBA00022515"/>
    </source>
</evidence>
<evidence type="ECO:0000256" key="2">
    <source>
        <dbReference type="ARBA" id="ARBA00022705"/>
    </source>
</evidence>
<dbReference type="PROSITE" id="PS50935">
    <property type="entry name" value="SSB"/>
    <property type="match status" value="1"/>
</dbReference>
<sequence length="104" mass="10845">MSETGLNELRMIAQVAELLPLRRTPAGTPVAGCLLVHESKQSEAGLERTVAVELQAVAVGDLAMVLISGGPGANVSVTGFLAAKSLRSRAPVLHLNKIEFVEGN</sequence>
<keyword evidence="3 4" id="KW-0238">DNA-binding</keyword>
<organism evidence="5 6">
    <name type="scientific">Parazoarcus communis SWub3 = DSM 12120</name>
    <dbReference type="NCBI Taxonomy" id="1121029"/>
    <lineage>
        <taxon>Bacteria</taxon>
        <taxon>Pseudomonadati</taxon>
        <taxon>Pseudomonadota</taxon>
        <taxon>Betaproteobacteria</taxon>
        <taxon>Rhodocyclales</taxon>
        <taxon>Zoogloeaceae</taxon>
        <taxon>Parazoarcus</taxon>
    </lineage>
</organism>
<evidence type="ECO:0000256" key="3">
    <source>
        <dbReference type="ARBA" id="ARBA00023125"/>
    </source>
</evidence>
<dbReference type="Gene3D" id="2.40.50.140">
    <property type="entry name" value="Nucleic acid-binding proteins"/>
    <property type="match status" value="1"/>
</dbReference>
<dbReference type="AlphaFoldDB" id="A0A323V5N4"/>
<evidence type="ECO:0000313" key="5">
    <source>
        <dbReference type="EMBL" id="PZA15468.1"/>
    </source>
</evidence>
<reference evidence="5 6" key="1">
    <citation type="submission" date="2018-06" db="EMBL/GenBank/DDBJ databases">
        <title>Azoarcus communis strain SWub3 genome.</title>
        <authorList>
            <person name="Zorraquino Salvo V."/>
            <person name="Toubiana D."/>
            <person name="Blumwald E."/>
        </authorList>
    </citation>
    <scope>NUCLEOTIDE SEQUENCE [LARGE SCALE GENOMIC DNA]</scope>
    <source>
        <strain evidence="5 6">SWub3</strain>
    </source>
</reference>
<dbReference type="GO" id="GO:0003697">
    <property type="term" value="F:single-stranded DNA binding"/>
    <property type="evidence" value="ECO:0007669"/>
    <property type="project" value="UniProtKB-UniRule"/>
</dbReference>
<comment type="similarity">
    <text evidence="4">Belongs to the PriB family.</text>
</comment>
<dbReference type="InterPro" id="IPR012340">
    <property type="entry name" value="NA-bd_OB-fold"/>
</dbReference>
<evidence type="ECO:0000313" key="6">
    <source>
        <dbReference type="Proteomes" id="UP000248259"/>
    </source>
</evidence>
<dbReference type="Pfam" id="PF22657">
    <property type="entry name" value="SSB_1"/>
    <property type="match status" value="1"/>
</dbReference>
<comment type="function">
    <text evidence="4">Involved in the restart of stalled replication forks, which reloads the replicative helicase on sites other than the origin of replication; the PriA-PriB pathway is the major replication restart pathway. During primosome assembly it facilitates complex formation between PriA and DnaT on DNA; stabilizes PriA on DNA. Stimulates the DNA unwinding activity of PriA helicase.</text>
</comment>
<dbReference type="Proteomes" id="UP000248259">
    <property type="component" value="Unassembled WGS sequence"/>
</dbReference>
<dbReference type="EMBL" id="QKOE01000013">
    <property type="protein sequence ID" value="PZA15468.1"/>
    <property type="molecule type" value="Genomic_DNA"/>
</dbReference>
<dbReference type="GO" id="GO:0006269">
    <property type="term" value="P:DNA replication, synthesis of primer"/>
    <property type="evidence" value="ECO:0007669"/>
    <property type="project" value="UniProtKB-KW"/>
</dbReference>
<dbReference type="NCBIfam" id="TIGR04418">
    <property type="entry name" value="PriB_gamma"/>
    <property type="match status" value="1"/>
</dbReference>
<dbReference type="InterPro" id="IPR000424">
    <property type="entry name" value="Primosome_PriB/ssb"/>
</dbReference>
<proteinExistence type="inferred from homology"/>
<evidence type="ECO:0000256" key="4">
    <source>
        <dbReference type="HAMAP-Rule" id="MF_00720"/>
    </source>
</evidence>
<keyword evidence="6" id="KW-1185">Reference proteome</keyword>
<comment type="subunit">
    <text evidence="4">Homodimer. Interacts with PriA and DnaT. Component of the replication restart primosome. Primosome assembly occurs via a 'hand-off' mechanism. PriA binds to replication forks, subsequently PriB then DnaT bind; DnaT then displaces ssDNA to generate the helicase loading substrate.</text>
</comment>
<dbReference type="SUPFAM" id="SSF50249">
    <property type="entry name" value="Nucleic acid-binding proteins"/>
    <property type="match status" value="1"/>
</dbReference>
<keyword evidence="1 4" id="KW-0639">Primosome</keyword>
<dbReference type="OrthoDB" id="5296916at2"/>
<dbReference type="PIRSF" id="PIRSF003135">
    <property type="entry name" value="Primosomal_n"/>
    <property type="match status" value="1"/>
</dbReference>
<keyword evidence="2 4" id="KW-0235">DNA replication</keyword>
<comment type="caution">
    <text evidence="5">The sequence shown here is derived from an EMBL/GenBank/DDBJ whole genome shotgun (WGS) entry which is preliminary data.</text>
</comment>